<proteinExistence type="predicted"/>
<feature type="region of interest" description="Disordered" evidence="1">
    <location>
        <begin position="76"/>
        <end position="166"/>
    </location>
</feature>
<accession>A0ABN9STH1</accession>
<dbReference type="Proteomes" id="UP001189429">
    <property type="component" value="Unassembled WGS sequence"/>
</dbReference>
<protein>
    <submittedName>
        <fullName evidence="2">Uncharacterized protein</fullName>
    </submittedName>
</protein>
<gene>
    <name evidence="2" type="ORF">PCOR1329_LOCUS32474</name>
</gene>
<keyword evidence="3" id="KW-1185">Reference proteome</keyword>
<evidence type="ECO:0000313" key="3">
    <source>
        <dbReference type="Proteomes" id="UP001189429"/>
    </source>
</evidence>
<name>A0ABN9STH1_9DINO</name>
<evidence type="ECO:0000313" key="2">
    <source>
        <dbReference type="EMBL" id="CAK0835765.1"/>
    </source>
</evidence>
<sequence>MAEDSTCAMRFAQHFLCPCAALPRGHTLRADCIERHMAALAENRLPARLSPEEKRVKVASRLCVWGGELKALPPARLLRPRGEKEGTAVASDSSAPLASGAAALGHGQDSGGEGGDVGGRRRRRDKPSRAEAAPAQLAGKDSATRARGKPGEAGATENGAKATASHCCQRMRDQNIALKAESQAEAAKDLRAAASLRAEQAERLLAFMRRPETDGALRPHYDRVREELVAEWRGLLAELHGEAGVDESCAAGRSTARATSNVFFSTGKLETTAF</sequence>
<feature type="compositionally biased region" description="Gly residues" evidence="1">
    <location>
        <begin position="108"/>
        <end position="117"/>
    </location>
</feature>
<reference evidence="2" key="1">
    <citation type="submission" date="2023-10" db="EMBL/GenBank/DDBJ databases">
        <authorList>
            <person name="Chen Y."/>
            <person name="Shah S."/>
            <person name="Dougan E. K."/>
            <person name="Thang M."/>
            <person name="Chan C."/>
        </authorList>
    </citation>
    <scope>NUCLEOTIDE SEQUENCE [LARGE SCALE GENOMIC DNA]</scope>
</reference>
<organism evidence="2 3">
    <name type="scientific">Prorocentrum cordatum</name>
    <dbReference type="NCBI Taxonomy" id="2364126"/>
    <lineage>
        <taxon>Eukaryota</taxon>
        <taxon>Sar</taxon>
        <taxon>Alveolata</taxon>
        <taxon>Dinophyceae</taxon>
        <taxon>Prorocentrales</taxon>
        <taxon>Prorocentraceae</taxon>
        <taxon>Prorocentrum</taxon>
    </lineage>
</organism>
<feature type="compositionally biased region" description="Low complexity" evidence="1">
    <location>
        <begin position="90"/>
        <end position="107"/>
    </location>
</feature>
<evidence type="ECO:0000256" key="1">
    <source>
        <dbReference type="SAM" id="MobiDB-lite"/>
    </source>
</evidence>
<dbReference type="EMBL" id="CAUYUJ010013191">
    <property type="protein sequence ID" value="CAK0835765.1"/>
    <property type="molecule type" value="Genomic_DNA"/>
</dbReference>
<comment type="caution">
    <text evidence="2">The sequence shown here is derived from an EMBL/GenBank/DDBJ whole genome shotgun (WGS) entry which is preliminary data.</text>
</comment>